<organism evidence="2 3">
    <name type="scientific">Sphingobacterium corticibacterium</name>
    <dbReference type="NCBI Taxonomy" id="2484746"/>
    <lineage>
        <taxon>Bacteria</taxon>
        <taxon>Pseudomonadati</taxon>
        <taxon>Bacteroidota</taxon>
        <taxon>Sphingobacteriia</taxon>
        <taxon>Sphingobacteriales</taxon>
        <taxon>Sphingobacteriaceae</taxon>
        <taxon>Sphingobacterium</taxon>
    </lineage>
</organism>
<evidence type="ECO:0000313" key="3">
    <source>
        <dbReference type="Proteomes" id="UP000292855"/>
    </source>
</evidence>
<dbReference type="OrthoDB" id="649093at2"/>
<dbReference type="Proteomes" id="UP000292855">
    <property type="component" value="Unassembled WGS sequence"/>
</dbReference>
<dbReference type="AlphaFoldDB" id="A0A4Q6XDI6"/>
<keyword evidence="3" id="KW-1185">Reference proteome</keyword>
<dbReference type="InterPro" id="IPR051045">
    <property type="entry name" value="TonB-dependent_transducer"/>
</dbReference>
<evidence type="ECO:0000313" key="2">
    <source>
        <dbReference type="EMBL" id="RZF57478.1"/>
    </source>
</evidence>
<dbReference type="PROSITE" id="PS52015">
    <property type="entry name" value="TONB_CTD"/>
    <property type="match status" value="1"/>
</dbReference>
<dbReference type="Pfam" id="PF03544">
    <property type="entry name" value="TonB_C"/>
    <property type="match status" value="1"/>
</dbReference>
<dbReference type="GO" id="GO:0098797">
    <property type="term" value="C:plasma membrane protein complex"/>
    <property type="evidence" value="ECO:0007669"/>
    <property type="project" value="TreeGrafter"/>
</dbReference>
<dbReference type="GO" id="GO:0031992">
    <property type="term" value="F:energy transducer activity"/>
    <property type="evidence" value="ECO:0007669"/>
    <property type="project" value="TreeGrafter"/>
</dbReference>
<proteinExistence type="predicted"/>
<reference evidence="2 3" key="1">
    <citation type="submission" date="2019-02" db="EMBL/GenBank/DDBJ databases">
        <authorList>
            <person name="Li Y."/>
        </authorList>
    </citation>
    <scope>NUCLEOTIDE SEQUENCE [LARGE SCALE GENOMIC DNA]</scope>
    <source>
        <strain evidence="2 3">30C10-4-7</strain>
    </source>
</reference>
<dbReference type="EMBL" id="SGIT01000007">
    <property type="protein sequence ID" value="RZF57478.1"/>
    <property type="molecule type" value="Genomic_DNA"/>
</dbReference>
<dbReference type="Gene3D" id="3.30.1150.10">
    <property type="match status" value="1"/>
</dbReference>
<dbReference type="GO" id="GO:0055085">
    <property type="term" value="P:transmembrane transport"/>
    <property type="evidence" value="ECO:0007669"/>
    <property type="project" value="InterPro"/>
</dbReference>
<dbReference type="SUPFAM" id="SSF74653">
    <property type="entry name" value="TolA/TonB C-terminal domain"/>
    <property type="match status" value="1"/>
</dbReference>
<sequence>MLTIWYVIFGKTLHQMNKFVSSLAFLFFFFTNTSDLFAQVSESESYRNQGEDPSSVARVDMSPPFVQDTTVVNQVTLVAEPPGGIQAFMRWIGENYNYPQKAVDVGVSGTLLIRFIVEVDGSISNITVLRDLGYGTGAEAVRVLKKSRRWKPGIAEGKPVRSRFDLPITLSVIDADNVPYANVKEMLEEI</sequence>
<gene>
    <name evidence="2" type="ORF">EWE74_20885</name>
</gene>
<feature type="domain" description="TonB C-terminal" evidence="1">
    <location>
        <begin position="83"/>
        <end position="179"/>
    </location>
</feature>
<evidence type="ECO:0000259" key="1">
    <source>
        <dbReference type="PROSITE" id="PS52015"/>
    </source>
</evidence>
<dbReference type="PANTHER" id="PTHR33446:SF2">
    <property type="entry name" value="PROTEIN TONB"/>
    <property type="match status" value="1"/>
</dbReference>
<dbReference type="InterPro" id="IPR037682">
    <property type="entry name" value="TonB_C"/>
</dbReference>
<accession>A0A4Q6XDI6</accession>
<comment type="caution">
    <text evidence="2">The sequence shown here is derived from an EMBL/GenBank/DDBJ whole genome shotgun (WGS) entry which is preliminary data.</text>
</comment>
<protein>
    <submittedName>
        <fullName evidence="2">Energy transducer TonB</fullName>
    </submittedName>
</protein>
<dbReference type="PANTHER" id="PTHR33446">
    <property type="entry name" value="PROTEIN TONB-RELATED"/>
    <property type="match status" value="1"/>
</dbReference>
<name>A0A4Q6XDI6_9SPHI</name>